<dbReference type="Pfam" id="PF24680">
    <property type="entry name" value="SH3_Hsr9"/>
    <property type="match status" value="1"/>
</dbReference>
<sequence>MSGEEEFFVSKVIGAKVEEAAGGKSEKKWVYLTEWADYPYEATWEPEHHFNGTKWAIQSFWEKMGPKYWDHRVARFNSGVILSLPQIAIKRKPGPGRSSEGLISGTRVFALWHETQKYYAAVVQRRKGEKYQVRFEEDGSQSWVARQHLRPCAKLRKGDTVVLKSTTAQVSEIKPDGSIKIAQTLNFDNVVISAWDVEAQWGDRRLTHRKIVYGKET</sequence>
<evidence type="ECO:0000313" key="2">
    <source>
        <dbReference type="EMBL" id="KAJ7082902.1"/>
    </source>
</evidence>
<protein>
    <recommendedName>
        <fullName evidence="1">Chromo domain-containing protein</fullName>
    </recommendedName>
</protein>
<feature type="domain" description="Chromo" evidence="1">
    <location>
        <begin position="7"/>
        <end position="72"/>
    </location>
</feature>
<evidence type="ECO:0000259" key="1">
    <source>
        <dbReference type="PROSITE" id="PS50013"/>
    </source>
</evidence>
<name>A0AAD6U0N5_9AGAR</name>
<dbReference type="Proteomes" id="UP001222325">
    <property type="component" value="Unassembled WGS sequence"/>
</dbReference>
<evidence type="ECO:0000313" key="3">
    <source>
        <dbReference type="Proteomes" id="UP001222325"/>
    </source>
</evidence>
<dbReference type="Gene3D" id="2.30.30.140">
    <property type="match status" value="1"/>
</dbReference>
<dbReference type="EMBL" id="JARJCN010000043">
    <property type="protein sequence ID" value="KAJ7082902.1"/>
    <property type="molecule type" value="Genomic_DNA"/>
</dbReference>
<dbReference type="AlphaFoldDB" id="A0AAD6U0N5"/>
<dbReference type="InterPro" id="IPR056492">
    <property type="entry name" value="SH3_Hsr9"/>
</dbReference>
<dbReference type="SUPFAM" id="SSF63748">
    <property type="entry name" value="Tudor/PWWP/MBT"/>
    <property type="match status" value="1"/>
</dbReference>
<dbReference type="GO" id="GO:0006338">
    <property type="term" value="P:chromatin remodeling"/>
    <property type="evidence" value="ECO:0007669"/>
    <property type="project" value="UniProtKB-ARBA"/>
</dbReference>
<keyword evidence="3" id="KW-1185">Reference proteome</keyword>
<accession>A0AAD6U0N5</accession>
<dbReference type="Gene3D" id="2.40.50.40">
    <property type="match status" value="1"/>
</dbReference>
<dbReference type="SUPFAM" id="SSF54160">
    <property type="entry name" value="Chromo domain-like"/>
    <property type="match status" value="1"/>
</dbReference>
<reference evidence="2" key="1">
    <citation type="submission" date="2023-03" db="EMBL/GenBank/DDBJ databases">
        <title>Massive genome expansion in bonnet fungi (Mycena s.s.) driven by repeated elements and novel gene families across ecological guilds.</title>
        <authorList>
            <consortium name="Lawrence Berkeley National Laboratory"/>
            <person name="Harder C.B."/>
            <person name="Miyauchi S."/>
            <person name="Viragh M."/>
            <person name="Kuo A."/>
            <person name="Thoen E."/>
            <person name="Andreopoulos B."/>
            <person name="Lu D."/>
            <person name="Skrede I."/>
            <person name="Drula E."/>
            <person name="Henrissat B."/>
            <person name="Morin E."/>
            <person name="Kohler A."/>
            <person name="Barry K."/>
            <person name="LaButti K."/>
            <person name="Morin E."/>
            <person name="Salamov A."/>
            <person name="Lipzen A."/>
            <person name="Mereny Z."/>
            <person name="Hegedus B."/>
            <person name="Baldrian P."/>
            <person name="Stursova M."/>
            <person name="Weitz H."/>
            <person name="Taylor A."/>
            <person name="Grigoriev I.V."/>
            <person name="Nagy L.G."/>
            <person name="Martin F."/>
            <person name="Kauserud H."/>
        </authorList>
    </citation>
    <scope>NUCLEOTIDE SEQUENCE</scope>
    <source>
        <strain evidence="2">CBHHK173m</strain>
    </source>
</reference>
<organism evidence="2 3">
    <name type="scientific">Mycena belliarum</name>
    <dbReference type="NCBI Taxonomy" id="1033014"/>
    <lineage>
        <taxon>Eukaryota</taxon>
        <taxon>Fungi</taxon>
        <taxon>Dikarya</taxon>
        <taxon>Basidiomycota</taxon>
        <taxon>Agaricomycotina</taxon>
        <taxon>Agaricomycetes</taxon>
        <taxon>Agaricomycetidae</taxon>
        <taxon>Agaricales</taxon>
        <taxon>Marasmiineae</taxon>
        <taxon>Mycenaceae</taxon>
        <taxon>Mycena</taxon>
    </lineage>
</organism>
<proteinExistence type="predicted"/>
<dbReference type="InterPro" id="IPR016197">
    <property type="entry name" value="Chromo-like_dom_sf"/>
</dbReference>
<comment type="caution">
    <text evidence="2">The sequence shown here is derived from an EMBL/GenBank/DDBJ whole genome shotgun (WGS) entry which is preliminary data.</text>
</comment>
<dbReference type="PROSITE" id="PS50013">
    <property type="entry name" value="CHROMO_2"/>
    <property type="match status" value="1"/>
</dbReference>
<gene>
    <name evidence="2" type="ORF">B0H15DRAFT_851912</name>
</gene>
<dbReference type="InterPro" id="IPR000953">
    <property type="entry name" value="Chromo/chromo_shadow_dom"/>
</dbReference>